<dbReference type="Proteomes" id="UP000190166">
    <property type="component" value="Unassembled WGS sequence"/>
</dbReference>
<keyword evidence="3" id="KW-1185">Reference proteome</keyword>
<sequence>MRGSLLALLLMLTVMDILPAQTKPTTSSVAWVHFGVFSTGIRVKYRVTPNVLERYWLDTTGVKIDSSVQTLSTGQWQRSRFVLDSIPSLLLTAGTTTYSWGCLYCGEQPVIIVEVGFTDKRPPMSYQIDADTSRIPAAIRNYVGNIKKEVSQLITEGNKKK</sequence>
<evidence type="ECO:0000313" key="3">
    <source>
        <dbReference type="Proteomes" id="UP000190166"/>
    </source>
</evidence>
<evidence type="ECO:0008006" key="4">
    <source>
        <dbReference type="Google" id="ProtNLM"/>
    </source>
</evidence>
<accession>A0A1T5P223</accession>
<feature type="chain" id="PRO_5012346288" description="Polyketide cyclase / dehydrase and lipid transport" evidence="1">
    <location>
        <begin position="23"/>
        <end position="161"/>
    </location>
</feature>
<name>A0A1T5P223_9BACT</name>
<feature type="signal peptide" evidence="1">
    <location>
        <begin position="1"/>
        <end position="22"/>
    </location>
</feature>
<keyword evidence="1" id="KW-0732">Signal</keyword>
<dbReference type="EMBL" id="FUZZ01000002">
    <property type="protein sequence ID" value="SKD06805.1"/>
    <property type="molecule type" value="Genomic_DNA"/>
</dbReference>
<gene>
    <name evidence="2" type="ORF">SAMN05660461_3564</name>
</gene>
<reference evidence="2 3" key="1">
    <citation type="submission" date="2017-02" db="EMBL/GenBank/DDBJ databases">
        <authorList>
            <person name="Peterson S.W."/>
        </authorList>
    </citation>
    <scope>NUCLEOTIDE SEQUENCE [LARGE SCALE GENOMIC DNA]</scope>
    <source>
        <strain evidence="2 3">DSM 18108</strain>
    </source>
</reference>
<organism evidence="2 3">
    <name type="scientific">Chitinophaga ginsengisegetis</name>
    <dbReference type="NCBI Taxonomy" id="393003"/>
    <lineage>
        <taxon>Bacteria</taxon>
        <taxon>Pseudomonadati</taxon>
        <taxon>Bacteroidota</taxon>
        <taxon>Chitinophagia</taxon>
        <taxon>Chitinophagales</taxon>
        <taxon>Chitinophagaceae</taxon>
        <taxon>Chitinophaga</taxon>
    </lineage>
</organism>
<dbReference type="STRING" id="393003.SAMN05660461_3564"/>
<protein>
    <recommendedName>
        <fullName evidence="4">Polyketide cyclase / dehydrase and lipid transport</fullName>
    </recommendedName>
</protein>
<dbReference type="RefSeq" id="WP_079470827.1">
    <property type="nucleotide sequence ID" value="NZ_FUZZ01000002.1"/>
</dbReference>
<proteinExistence type="predicted"/>
<dbReference type="AlphaFoldDB" id="A0A1T5P223"/>
<evidence type="ECO:0000313" key="2">
    <source>
        <dbReference type="EMBL" id="SKD06805.1"/>
    </source>
</evidence>
<evidence type="ECO:0000256" key="1">
    <source>
        <dbReference type="SAM" id="SignalP"/>
    </source>
</evidence>